<reference evidence="2" key="1">
    <citation type="submission" date="2020-10" db="EMBL/GenBank/DDBJ databases">
        <authorList>
            <person name="Gilroy R."/>
        </authorList>
    </citation>
    <scope>NUCLEOTIDE SEQUENCE</scope>
    <source>
        <strain evidence="2">CHK195-4489</strain>
    </source>
</reference>
<dbReference type="AlphaFoldDB" id="A0A9D1LAP0"/>
<name>A0A9D1LAP0_9CLOT</name>
<evidence type="ECO:0000313" key="2">
    <source>
        <dbReference type="EMBL" id="HIU29438.1"/>
    </source>
</evidence>
<feature type="compositionally biased region" description="Polar residues" evidence="1">
    <location>
        <begin position="432"/>
        <end position="446"/>
    </location>
</feature>
<dbReference type="Pfam" id="PF02585">
    <property type="entry name" value="PIG-L"/>
    <property type="match status" value="1"/>
</dbReference>
<dbReference type="Proteomes" id="UP000824089">
    <property type="component" value="Unassembled WGS sequence"/>
</dbReference>
<dbReference type="Gene3D" id="3.40.50.10320">
    <property type="entry name" value="LmbE-like"/>
    <property type="match status" value="1"/>
</dbReference>
<sequence length="488" mass="53825">MFRKTGFRYAVIFIVLLSLFILPYGYFSRPPAAAEVRTEHPAENLIPSAKLRLSSGADPGPAADGQISTVLSFEAGDTIRIETEHPAEALYVIWDDLPGPWTLTEGGRRLPCGRNAVLHEYIPLSGTQNEFFLELPPGSAVCEIALYTEGRLPDSVQIWEPSCAQADLLLFPTHGDDEHLFFGGIMPYYAGELGLKVQVAYLTNHKYTEKHRVHEILDGLWTVGIRAYPVFSEFPDVYAGSLEEAERIYEKEAVAAWQVETIRRFRPSVIVGHDFDGEYGHGAHMLNARMLAEAVPAAADAAQFPESAAEYGAWNTPKLYIHLYEENTLYMDWENLKLSSFGGRTALEMAREGYRCHLSQQHWSFAVRTDGYGDCRCFGLYRSTVGADVRKDDLFENIRLEPAQTPEPTLEPTAEPTAVPTAAASPCPEFSSAEQESTPSARTSAVNAAAETRGSTNPQRLSGAAAPGALCLSGALCTVRAVRRTKRR</sequence>
<dbReference type="SUPFAM" id="SSF102588">
    <property type="entry name" value="LmbE-like"/>
    <property type="match status" value="1"/>
</dbReference>
<feature type="region of interest" description="Disordered" evidence="1">
    <location>
        <begin position="401"/>
        <end position="464"/>
    </location>
</feature>
<protein>
    <submittedName>
        <fullName evidence="2">PIG-L family deacetylase</fullName>
    </submittedName>
</protein>
<reference evidence="2" key="2">
    <citation type="journal article" date="2021" name="PeerJ">
        <title>Extensive microbial diversity within the chicken gut microbiome revealed by metagenomics and culture.</title>
        <authorList>
            <person name="Gilroy R."/>
            <person name="Ravi A."/>
            <person name="Getino M."/>
            <person name="Pursley I."/>
            <person name="Horton D.L."/>
            <person name="Alikhan N.F."/>
            <person name="Baker D."/>
            <person name="Gharbi K."/>
            <person name="Hall N."/>
            <person name="Watson M."/>
            <person name="Adriaenssens E.M."/>
            <person name="Foster-Nyarko E."/>
            <person name="Jarju S."/>
            <person name="Secka A."/>
            <person name="Antonio M."/>
            <person name="Oren A."/>
            <person name="Chaudhuri R.R."/>
            <person name="La Ragione R."/>
            <person name="Hildebrand F."/>
            <person name="Pallen M.J."/>
        </authorList>
    </citation>
    <scope>NUCLEOTIDE SEQUENCE</scope>
    <source>
        <strain evidence="2">CHK195-4489</strain>
    </source>
</reference>
<accession>A0A9D1LAP0</accession>
<dbReference type="EMBL" id="DVMM01000080">
    <property type="protein sequence ID" value="HIU29438.1"/>
    <property type="molecule type" value="Genomic_DNA"/>
</dbReference>
<comment type="caution">
    <text evidence="2">The sequence shown here is derived from an EMBL/GenBank/DDBJ whole genome shotgun (WGS) entry which is preliminary data.</text>
</comment>
<dbReference type="InterPro" id="IPR003737">
    <property type="entry name" value="GlcNAc_PI_deacetylase-related"/>
</dbReference>
<feature type="compositionally biased region" description="Low complexity" evidence="1">
    <location>
        <begin position="401"/>
        <end position="428"/>
    </location>
</feature>
<proteinExistence type="predicted"/>
<evidence type="ECO:0000313" key="3">
    <source>
        <dbReference type="Proteomes" id="UP000824089"/>
    </source>
</evidence>
<organism evidence="2 3">
    <name type="scientific">Candidatus Egerieisoma faecipullorum</name>
    <dbReference type="NCBI Taxonomy" id="2840963"/>
    <lineage>
        <taxon>Bacteria</taxon>
        <taxon>Bacillati</taxon>
        <taxon>Bacillota</taxon>
        <taxon>Clostridia</taxon>
        <taxon>Eubacteriales</taxon>
        <taxon>Clostridiaceae</taxon>
        <taxon>Clostridiaceae incertae sedis</taxon>
        <taxon>Candidatus Egerieisoma</taxon>
    </lineage>
</organism>
<gene>
    <name evidence="2" type="ORF">IAD50_03975</name>
</gene>
<dbReference type="InterPro" id="IPR024078">
    <property type="entry name" value="LmbE-like_dom_sf"/>
</dbReference>
<evidence type="ECO:0000256" key="1">
    <source>
        <dbReference type="SAM" id="MobiDB-lite"/>
    </source>
</evidence>